<evidence type="ECO:0000256" key="1">
    <source>
        <dbReference type="ARBA" id="ARBA00001946"/>
    </source>
</evidence>
<dbReference type="OrthoDB" id="9802503at2"/>
<feature type="binding site" description="in other chain" evidence="9">
    <location>
        <begin position="277"/>
        <end position="280"/>
    </location>
    <ligand>
        <name>substrate</name>
        <note>ligand shared between dimeric partners</note>
    </ligand>
</feature>
<feature type="binding site" evidence="9">
    <location>
        <position position="168"/>
    </location>
    <ligand>
        <name>substrate</name>
        <note>ligand shared between dimeric partners</note>
    </ligand>
</feature>
<dbReference type="Gene3D" id="3.40.50.450">
    <property type="match status" value="1"/>
</dbReference>
<dbReference type="InterPro" id="IPR035966">
    <property type="entry name" value="PKF_sf"/>
</dbReference>
<dbReference type="GO" id="GO:0048029">
    <property type="term" value="F:monosaccharide binding"/>
    <property type="evidence" value="ECO:0007669"/>
    <property type="project" value="TreeGrafter"/>
</dbReference>
<organism evidence="11 12">
    <name type="scientific">Ideonella dechloratans</name>
    <dbReference type="NCBI Taxonomy" id="36863"/>
    <lineage>
        <taxon>Bacteria</taxon>
        <taxon>Pseudomonadati</taxon>
        <taxon>Pseudomonadota</taxon>
        <taxon>Betaproteobacteria</taxon>
        <taxon>Burkholderiales</taxon>
        <taxon>Sphaerotilaceae</taxon>
        <taxon>Ideonella</taxon>
    </lineage>
</organism>
<dbReference type="GO" id="GO:0006002">
    <property type="term" value="P:fructose 6-phosphate metabolic process"/>
    <property type="evidence" value="ECO:0007669"/>
    <property type="project" value="InterPro"/>
</dbReference>
<dbReference type="GO" id="GO:0005945">
    <property type="term" value="C:6-phosphofructokinase complex"/>
    <property type="evidence" value="ECO:0007669"/>
    <property type="project" value="TreeGrafter"/>
</dbReference>
<feature type="site" description="Important for substrate specificity; cannot use PPi as phosphoryl donor" evidence="9">
    <location>
        <position position="110"/>
    </location>
</feature>
<comment type="catalytic activity">
    <reaction evidence="9">
        <text>beta-D-fructose 6-phosphate + ATP = beta-D-fructose 1,6-bisphosphate + ADP + H(+)</text>
        <dbReference type="Rhea" id="RHEA:16109"/>
        <dbReference type="ChEBI" id="CHEBI:15378"/>
        <dbReference type="ChEBI" id="CHEBI:30616"/>
        <dbReference type="ChEBI" id="CHEBI:32966"/>
        <dbReference type="ChEBI" id="CHEBI:57634"/>
        <dbReference type="ChEBI" id="CHEBI:456216"/>
        <dbReference type="EC" id="2.7.1.11"/>
    </reaction>
</comment>
<dbReference type="RefSeq" id="WP_151125090.1">
    <property type="nucleotide sequence ID" value="NZ_CP088081.1"/>
</dbReference>
<feature type="binding site" description="in other chain" evidence="9">
    <location>
        <position position="227"/>
    </location>
    <ligand>
        <name>substrate</name>
        <note>ligand shared between dimeric partners</note>
    </ligand>
</feature>
<protein>
    <recommendedName>
        <fullName evidence="9">ATP-dependent 6-phosphofructokinase</fullName>
        <shortName evidence="9">ATP-PFK</shortName>
        <shortName evidence="9">Phosphofructokinase</shortName>
        <ecNumber evidence="9">2.7.1.11</ecNumber>
    </recommendedName>
    <alternativeName>
        <fullName evidence="9">Phosphohexokinase</fullName>
    </alternativeName>
</protein>
<feature type="binding site" evidence="9">
    <location>
        <position position="10"/>
    </location>
    <ligand>
        <name>ATP</name>
        <dbReference type="ChEBI" id="CHEBI:30616"/>
    </ligand>
</feature>
<dbReference type="SUPFAM" id="SSF53784">
    <property type="entry name" value="Phosphofructokinase"/>
    <property type="match status" value="1"/>
</dbReference>
<dbReference type="NCBIfam" id="NF002872">
    <property type="entry name" value="PRK03202.1"/>
    <property type="match status" value="1"/>
</dbReference>
<dbReference type="Proteomes" id="UP000430120">
    <property type="component" value="Unassembled WGS sequence"/>
</dbReference>
<feature type="binding site" description="in other chain" evidence="9">
    <location>
        <begin position="131"/>
        <end position="133"/>
    </location>
    <ligand>
        <name>substrate</name>
        <note>ligand shared between dimeric partners</note>
    </ligand>
</feature>
<keyword evidence="5 9" id="KW-0479">Metal-binding</keyword>
<dbReference type="GO" id="GO:0016208">
    <property type="term" value="F:AMP binding"/>
    <property type="evidence" value="ECO:0007669"/>
    <property type="project" value="TreeGrafter"/>
</dbReference>
<feature type="domain" description="Phosphofructokinase" evidence="10">
    <location>
        <begin position="3"/>
        <end position="302"/>
    </location>
</feature>
<comment type="subunit">
    <text evidence="9">Homodimer or homotetramer.</text>
</comment>
<comment type="caution">
    <text evidence="11">The sequence shown here is derived from an EMBL/GenBank/DDBJ whole genome shotgun (WGS) entry which is preliminary data.</text>
</comment>
<sequence length="356" mass="37043">MHIGILTGGGDCPGLNAVIRAVTLALINEAGATVTGIERGFLGLCRPAMRPLRAPDVEGILSLGGTILGTHNRCDPFHYFGADGADVSAQAVATLQREGIDGLVVIGGDGTMVIAEGFARLGVPVVGVPKTIDNDLMHTDRSFGFDSAVAVVAESLDRLATTAKSHGRVMIAETMGRYAGWIGLEGGMAGGADVILLPELPFSVEAVAEVCREREAREGDTLICIAEGAHALNQDQVVRARLADSPEPVRLGGVGQWLAQALQPLVGSEVRSTQLGHVQRGGSPTPFDRVLATRFGYHAAQLVRSGDFNRMVVLQGDTCTSVALASVAGQSRKVPLDHPLLAAAQGLGLSLGQPRV</sequence>
<gene>
    <name evidence="9" type="primary">pfkA</name>
    <name evidence="11" type="ORF">F7Q92_15925</name>
</gene>
<keyword evidence="3 9" id="KW-0963">Cytoplasm</keyword>
<dbReference type="GO" id="GO:0046872">
    <property type="term" value="F:metal ion binding"/>
    <property type="evidence" value="ECO:0007669"/>
    <property type="project" value="UniProtKB-KW"/>
</dbReference>
<feature type="binding site" description="in other chain" evidence="9">
    <location>
        <begin position="175"/>
        <end position="177"/>
    </location>
    <ligand>
        <name>substrate</name>
        <note>ligand shared between dimeric partners</note>
    </ligand>
</feature>
<dbReference type="UniPathway" id="UPA00109">
    <property type="reaction ID" value="UER00182"/>
</dbReference>
<evidence type="ECO:0000256" key="9">
    <source>
        <dbReference type="HAMAP-Rule" id="MF_01976"/>
    </source>
</evidence>
<proteinExistence type="inferred from homology"/>
<evidence type="ECO:0000256" key="5">
    <source>
        <dbReference type="ARBA" id="ARBA00022723"/>
    </source>
</evidence>
<evidence type="ECO:0000256" key="6">
    <source>
        <dbReference type="ARBA" id="ARBA00022777"/>
    </source>
</evidence>
<reference evidence="11 12" key="1">
    <citation type="submission" date="2019-09" db="EMBL/GenBank/DDBJ databases">
        <title>Draft genome sequences of 48 bacterial type strains from the CCUG.</title>
        <authorList>
            <person name="Tunovic T."/>
            <person name="Pineiro-Iglesias B."/>
            <person name="Unosson C."/>
            <person name="Inganas E."/>
            <person name="Ohlen M."/>
            <person name="Cardew S."/>
            <person name="Jensie-Markopoulos S."/>
            <person name="Salva-Serra F."/>
            <person name="Jaen-Luchoro D."/>
            <person name="Karlsson R."/>
            <person name="Svensson-Stadler L."/>
            <person name="Chun J."/>
            <person name="Moore E."/>
        </authorList>
    </citation>
    <scope>NUCLEOTIDE SEQUENCE [LARGE SCALE GENOMIC DNA]</scope>
    <source>
        <strain evidence="11 12">CCUG 30977</strain>
    </source>
</reference>
<dbReference type="InterPro" id="IPR015912">
    <property type="entry name" value="Phosphofructokinase_CS"/>
</dbReference>
<dbReference type="Gene3D" id="3.40.50.460">
    <property type="entry name" value="Phosphofructokinase domain"/>
    <property type="match status" value="1"/>
</dbReference>
<comment type="cofactor">
    <cofactor evidence="1 9">
        <name>Mg(2+)</name>
        <dbReference type="ChEBI" id="CHEBI:18420"/>
    </cofactor>
</comment>
<evidence type="ECO:0000256" key="3">
    <source>
        <dbReference type="ARBA" id="ARBA00022490"/>
    </source>
</evidence>
<comment type="subcellular location">
    <subcellularLocation>
        <location evidence="9">Cytoplasm</location>
    </subcellularLocation>
</comment>
<comment type="similarity">
    <text evidence="9">Belongs to the phosphofructokinase type A (PFKA) family. Mixed-substrate PFK group III subfamily.</text>
</comment>
<dbReference type="HAMAP" id="MF_01976">
    <property type="entry name" value="Phosphofructokinase_III"/>
    <property type="match status" value="1"/>
</dbReference>
<comment type="pathway">
    <text evidence="2 9">Carbohydrate degradation; glycolysis; D-glyceraldehyde 3-phosphate and glycerone phosphate from D-glucose: step 3/4.</text>
</comment>
<keyword evidence="12" id="KW-1185">Reference proteome</keyword>
<keyword evidence="6 9" id="KW-0418">Kinase</keyword>
<evidence type="ECO:0000313" key="12">
    <source>
        <dbReference type="Proteomes" id="UP000430120"/>
    </source>
</evidence>
<name>A0A643F9F8_IDEDE</name>
<dbReference type="InterPro" id="IPR012003">
    <property type="entry name" value="ATP_PFK_prok-type"/>
</dbReference>
<evidence type="ECO:0000256" key="2">
    <source>
        <dbReference type="ARBA" id="ARBA00004679"/>
    </source>
</evidence>
<evidence type="ECO:0000313" key="11">
    <source>
        <dbReference type="EMBL" id="KAB0578104.1"/>
    </source>
</evidence>
<evidence type="ECO:0000256" key="8">
    <source>
        <dbReference type="ARBA" id="ARBA00023152"/>
    </source>
</evidence>
<dbReference type="AlphaFoldDB" id="A0A643F9F8"/>
<dbReference type="InterPro" id="IPR022953">
    <property type="entry name" value="ATP_PFK"/>
</dbReference>
<feature type="binding site" evidence="9">
    <location>
        <position position="109"/>
    </location>
    <ligand>
        <name>Mg(2+)</name>
        <dbReference type="ChEBI" id="CHEBI:18420"/>
        <note>catalytic</note>
    </ligand>
</feature>
<dbReference type="EC" id="2.7.1.11" evidence="9"/>
<comment type="function">
    <text evidence="9">Catalyzes the phosphorylation of D-fructose 6-phosphate to fructose 1,6-bisphosphate by ATP, the first committing step of glycolysis.</text>
</comment>
<feature type="binding site" evidence="9">
    <location>
        <begin position="73"/>
        <end position="74"/>
    </location>
    <ligand>
        <name>ATP</name>
        <dbReference type="ChEBI" id="CHEBI:30616"/>
    </ligand>
</feature>
<dbReference type="Pfam" id="PF00365">
    <property type="entry name" value="PFK"/>
    <property type="match status" value="1"/>
</dbReference>
<dbReference type="PIRSF" id="PIRSF000532">
    <property type="entry name" value="ATP_PFK_prok"/>
    <property type="match status" value="1"/>
</dbReference>
<dbReference type="GO" id="GO:0070095">
    <property type="term" value="F:fructose-6-phosphate binding"/>
    <property type="evidence" value="ECO:0007669"/>
    <property type="project" value="TreeGrafter"/>
</dbReference>
<dbReference type="PROSITE" id="PS00433">
    <property type="entry name" value="PHOSPHOFRUCTOKINASE"/>
    <property type="match status" value="1"/>
</dbReference>
<dbReference type="PANTHER" id="PTHR13697">
    <property type="entry name" value="PHOSPHOFRUCTOKINASE"/>
    <property type="match status" value="1"/>
</dbReference>
<dbReference type="EMBL" id="VZPB01000043">
    <property type="protein sequence ID" value="KAB0578104.1"/>
    <property type="molecule type" value="Genomic_DNA"/>
</dbReference>
<dbReference type="GO" id="GO:0042802">
    <property type="term" value="F:identical protein binding"/>
    <property type="evidence" value="ECO:0007669"/>
    <property type="project" value="TreeGrafter"/>
</dbReference>
<dbReference type="GO" id="GO:0061621">
    <property type="term" value="P:canonical glycolysis"/>
    <property type="evidence" value="ECO:0007669"/>
    <property type="project" value="TreeGrafter"/>
</dbReference>
<feature type="binding site" evidence="9">
    <location>
        <begin position="108"/>
        <end position="111"/>
    </location>
    <ligand>
        <name>ATP</name>
        <dbReference type="ChEBI" id="CHEBI:30616"/>
    </ligand>
</feature>
<evidence type="ECO:0000256" key="4">
    <source>
        <dbReference type="ARBA" id="ARBA00022679"/>
    </source>
</evidence>
<dbReference type="GO" id="GO:0005524">
    <property type="term" value="F:ATP binding"/>
    <property type="evidence" value="ECO:0007669"/>
    <property type="project" value="UniProtKB-KW"/>
</dbReference>
<dbReference type="PANTHER" id="PTHR13697:SF52">
    <property type="entry name" value="ATP-DEPENDENT 6-PHOSPHOFRUCTOKINASE 3"/>
    <property type="match status" value="1"/>
</dbReference>
<dbReference type="PRINTS" id="PR00476">
    <property type="entry name" value="PHFRCTKINASE"/>
</dbReference>
<keyword evidence="9" id="KW-0547">Nucleotide-binding</keyword>
<dbReference type="GO" id="GO:0030388">
    <property type="term" value="P:fructose 1,6-bisphosphate metabolic process"/>
    <property type="evidence" value="ECO:0007669"/>
    <property type="project" value="TreeGrafter"/>
</dbReference>
<dbReference type="GO" id="GO:0047334">
    <property type="term" value="F:diphosphate-fructose-6-phosphate 1-phosphotransferase activity"/>
    <property type="evidence" value="ECO:0007669"/>
    <property type="project" value="InterPro"/>
</dbReference>
<comment type="caution">
    <text evidence="9">Lacks conserved residue(s) required for the propagation of feature annotation.</text>
</comment>
<keyword evidence="7 9" id="KW-0460">Magnesium</keyword>
<evidence type="ECO:0000256" key="7">
    <source>
        <dbReference type="ARBA" id="ARBA00022842"/>
    </source>
</evidence>
<dbReference type="GO" id="GO:0003872">
    <property type="term" value="F:6-phosphofructokinase activity"/>
    <property type="evidence" value="ECO:0007669"/>
    <property type="project" value="UniProtKB-UniRule"/>
</dbReference>
<keyword evidence="9" id="KW-0067">ATP-binding</keyword>
<keyword evidence="8 9" id="KW-0324">Glycolysis</keyword>
<accession>A0A643F9F8</accession>
<dbReference type="InterPro" id="IPR000023">
    <property type="entry name" value="Phosphofructokinase_dom"/>
</dbReference>
<evidence type="ECO:0000259" key="10">
    <source>
        <dbReference type="Pfam" id="PF00365"/>
    </source>
</evidence>
<feature type="binding site" evidence="9">
    <location>
        <position position="271"/>
    </location>
    <ligand>
        <name>substrate</name>
        <note>ligand shared between dimeric partners</note>
    </ligand>
</feature>
<feature type="active site" description="Proton acceptor" evidence="9">
    <location>
        <position position="133"/>
    </location>
</feature>
<keyword evidence="4 9" id="KW-0808">Transferase</keyword>
<dbReference type="InterPro" id="IPR012829">
    <property type="entry name" value="Phosphofructokinase_III"/>
</dbReference>